<keyword evidence="2" id="KW-1185">Reference proteome</keyword>
<name>A0ABV8MXA0_9NEIS</name>
<evidence type="ECO:0000313" key="1">
    <source>
        <dbReference type="EMBL" id="MFC4161984.1"/>
    </source>
</evidence>
<reference evidence="2" key="1">
    <citation type="journal article" date="2019" name="Int. J. Syst. Evol. Microbiol.">
        <title>The Global Catalogue of Microorganisms (GCM) 10K type strain sequencing project: providing services to taxonomists for standard genome sequencing and annotation.</title>
        <authorList>
            <consortium name="The Broad Institute Genomics Platform"/>
            <consortium name="The Broad Institute Genome Sequencing Center for Infectious Disease"/>
            <person name="Wu L."/>
            <person name="Ma J."/>
        </authorList>
    </citation>
    <scope>NUCLEOTIDE SEQUENCE [LARGE SCALE GENOMIC DNA]</scope>
    <source>
        <strain evidence="2">LMG 29894</strain>
    </source>
</reference>
<evidence type="ECO:0000313" key="2">
    <source>
        <dbReference type="Proteomes" id="UP001595791"/>
    </source>
</evidence>
<proteinExistence type="predicted"/>
<sequence>MARPRTRPQKPPPKAAELVGKHVRYKTHRAQGHGVVVRAVSTSAGEFVEVVETGRTDPIRVRPSQCTPTE</sequence>
<dbReference type="Proteomes" id="UP001595791">
    <property type="component" value="Unassembled WGS sequence"/>
</dbReference>
<comment type="caution">
    <text evidence="1">The sequence shown here is derived from an EMBL/GenBank/DDBJ whole genome shotgun (WGS) entry which is preliminary data.</text>
</comment>
<dbReference type="RefSeq" id="WP_378168713.1">
    <property type="nucleotide sequence ID" value="NZ_JBHSBU010000004.1"/>
</dbReference>
<organism evidence="1 2">
    <name type="scientific">Chitinimonas lacunae</name>
    <dbReference type="NCBI Taxonomy" id="1963018"/>
    <lineage>
        <taxon>Bacteria</taxon>
        <taxon>Pseudomonadati</taxon>
        <taxon>Pseudomonadota</taxon>
        <taxon>Betaproteobacteria</taxon>
        <taxon>Neisseriales</taxon>
        <taxon>Chitinibacteraceae</taxon>
        <taxon>Chitinimonas</taxon>
    </lineage>
</organism>
<protein>
    <submittedName>
        <fullName evidence="1">Uncharacterized protein</fullName>
    </submittedName>
</protein>
<dbReference type="EMBL" id="JBHSBU010000004">
    <property type="protein sequence ID" value="MFC4161984.1"/>
    <property type="molecule type" value="Genomic_DNA"/>
</dbReference>
<accession>A0ABV8MXA0</accession>
<gene>
    <name evidence="1" type="ORF">ACFOW7_21850</name>
</gene>